<dbReference type="Gene3D" id="3.30.200.20">
    <property type="entry name" value="Phosphorylase Kinase, domain 1"/>
    <property type="match status" value="1"/>
</dbReference>
<dbReference type="InterPro" id="IPR011009">
    <property type="entry name" value="Kinase-like_dom_sf"/>
</dbReference>
<keyword evidence="14" id="KW-1185">Reference proteome</keyword>
<dbReference type="GO" id="GO:0005524">
    <property type="term" value="F:ATP binding"/>
    <property type="evidence" value="ECO:0007669"/>
    <property type="project" value="UniProtKB-KW"/>
</dbReference>
<evidence type="ECO:0000256" key="9">
    <source>
        <dbReference type="ARBA" id="ARBA00047811"/>
    </source>
</evidence>
<evidence type="ECO:0000256" key="8">
    <source>
        <dbReference type="ARBA" id="ARBA00022840"/>
    </source>
</evidence>
<feature type="region of interest" description="Disordered" evidence="11">
    <location>
        <begin position="1"/>
        <end position="138"/>
    </location>
</feature>
<dbReference type="FunFam" id="1.10.510.10:FF:000533">
    <property type="entry name" value="cyclin-dependent kinase 10"/>
    <property type="match status" value="1"/>
</dbReference>
<dbReference type="PANTHER" id="PTHR24056">
    <property type="entry name" value="CELL DIVISION PROTEIN KINASE"/>
    <property type="match status" value="1"/>
</dbReference>
<dbReference type="EC" id="2.7.11.22" evidence="3"/>
<comment type="catalytic activity">
    <reaction evidence="9">
        <text>L-threonyl-[protein] + ATP = O-phospho-L-threonyl-[protein] + ADP + H(+)</text>
        <dbReference type="Rhea" id="RHEA:46608"/>
        <dbReference type="Rhea" id="RHEA-COMP:11060"/>
        <dbReference type="Rhea" id="RHEA-COMP:11605"/>
        <dbReference type="ChEBI" id="CHEBI:15378"/>
        <dbReference type="ChEBI" id="CHEBI:30013"/>
        <dbReference type="ChEBI" id="CHEBI:30616"/>
        <dbReference type="ChEBI" id="CHEBI:61977"/>
        <dbReference type="ChEBI" id="CHEBI:456216"/>
        <dbReference type="EC" id="2.7.11.22"/>
    </reaction>
</comment>
<evidence type="ECO:0000256" key="10">
    <source>
        <dbReference type="ARBA" id="ARBA00048367"/>
    </source>
</evidence>
<name>A0A8R1DHG1_CAEJA</name>
<reference evidence="14" key="1">
    <citation type="submission" date="2010-08" db="EMBL/GenBank/DDBJ databases">
        <authorList>
            <consortium name="Caenorhabditis japonica Sequencing Consortium"/>
            <person name="Wilson R.K."/>
        </authorList>
    </citation>
    <scope>NUCLEOTIDE SEQUENCE [LARGE SCALE GENOMIC DNA]</scope>
    <source>
        <strain evidence="14">DF5081</strain>
    </source>
</reference>
<keyword evidence="4" id="KW-0723">Serine/threonine-protein kinase</keyword>
<dbReference type="InterPro" id="IPR008271">
    <property type="entry name" value="Ser/Thr_kinase_AS"/>
</dbReference>
<evidence type="ECO:0000256" key="2">
    <source>
        <dbReference type="ARBA" id="ARBA00006485"/>
    </source>
</evidence>
<evidence type="ECO:0000256" key="5">
    <source>
        <dbReference type="ARBA" id="ARBA00022679"/>
    </source>
</evidence>
<accession>A0A8R1DHG1</accession>
<evidence type="ECO:0000256" key="4">
    <source>
        <dbReference type="ARBA" id="ARBA00022527"/>
    </source>
</evidence>
<organism evidence="13 14">
    <name type="scientific">Caenorhabditis japonica</name>
    <dbReference type="NCBI Taxonomy" id="281687"/>
    <lineage>
        <taxon>Eukaryota</taxon>
        <taxon>Metazoa</taxon>
        <taxon>Ecdysozoa</taxon>
        <taxon>Nematoda</taxon>
        <taxon>Chromadorea</taxon>
        <taxon>Rhabditida</taxon>
        <taxon>Rhabditina</taxon>
        <taxon>Rhabditomorpha</taxon>
        <taxon>Rhabditoidea</taxon>
        <taxon>Rhabditidae</taxon>
        <taxon>Peloderinae</taxon>
        <taxon>Caenorhabditis</taxon>
    </lineage>
</organism>
<dbReference type="PROSITE" id="PS00108">
    <property type="entry name" value="PROTEIN_KINASE_ST"/>
    <property type="match status" value="1"/>
</dbReference>
<feature type="region of interest" description="Disordered" evidence="11">
    <location>
        <begin position="232"/>
        <end position="260"/>
    </location>
</feature>
<dbReference type="InterPro" id="IPR050108">
    <property type="entry name" value="CDK"/>
</dbReference>
<feature type="compositionally biased region" description="Basic and acidic residues" evidence="11">
    <location>
        <begin position="89"/>
        <end position="105"/>
    </location>
</feature>
<evidence type="ECO:0000256" key="11">
    <source>
        <dbReference type="SAM" id="MobiDB-lite"/>
    </source>
</evidence>
<sequence length="666" mass="76937">MSRNHSDRRRNRKYSGSDDDSAETRFSIPPREAEKAKEERYRRERNRENERRDRKRSVDDGHRDREAKDKHRDYDRGRRGSPTSRDRRRHEENRRDRDSEKDRGHRKDRRTADSPPKSKKGRGESPKHSSEKGQLFDRVLNLKVKEQDSKVLEIEDVEMSPTPLLEEVEIKTFTLDYDFGPARPPNSLPPVYESLEPEPESASKPVSTEKHPDVEDGEIDDISFDKSADNLKEAEPNSTLDQEALSDEDEKFAATPEPDELELMSEEDKHFHKDAMEKRAEERNREIIAALPTYYPGLYGCQPISEYKILNTIAEGTYGEVFRGQNKRTDEIVALKRFKLEKEKEGFPITALREINMLLKAGSHENVVNVKEILVGSSNNDIFMAMEFIEHDLKSLMDKMRNRYEKFKTGQQKTLMLQLLSGMKHLHDNWILHRDLKTSNLLFSHSGVLKIADFGLAREFGDRRQKLTPLVVTLWYRSPELLLEPLTYSTHVDMWSIGCIMGEIISMEPMFPGKNEPNQVDLIFRAIGTPDESTWPGLKDLAIWRNVSFEKYPSGALIQKYVGGHCVNKIGFNLLNGLLALNPTNRLTADEALNHSWFQDHPLPVPRSQLPKYPAKSELNAAVPRKSRKEQLEESLKGLDPKKAEFLRKLNVRPDQLTSSGFHLKF</sequence>
<keyword evidence="6" id="KW-0547">Nucleotide-binding</keyword>
<keyword evidence="7" id="KW-0418">Kinase</keyword>
<keyword evidence="5" id="KW-0808">Transferase</keyword>
<dbReference type="SMART" id="SM00220">
    <property type="entry name" value="S_TKc"/>
    <property type="match status" value="1"/>
</dbReference>
<feature type="domain" description="Protein kinase" evidence="12">
    <location>
        <begin position="307"/>
        <end position="598"/>
    </location>
</feature>
<dbReference type="PANTHER" id="PTHR24056:SF166">
    <property type="entry name" value="CYCLIN-DEPENDENT KINASE 11.2"/>
    <property type="match status" value="1"/>
</dbReference>
<feature type="compositionally biased region" description="Basic and acidic residues" evidence="11">
    <location>
        <begin position="121"/>
        <end position="135"/>
    </location>
</feature>
<dbReference type="Pfam" id="PF00069">
    <property type="entry name" value="Pkinase"/>
    <property type="match status" value="1"/>
</dbReference>
<evidence type="ECO:0000256" key="6">
    <source>
        <dbReference type="ARBA" id="ARBA00022741"/>
    </source>
</evidence>
<feature type="region of interest" description="Disordered" evidence="11">
    <location>
        <begin position="177"/>
        <end position="220"/>
    </location>
</feature>
<proteinExistence type="inferred from homology"/>
<evidence type="ECO:0000256" key="7">
    <source>
        <dbReference type="ARBA" id="ARBA00022777"/>
    </source>
</evidence>
<dbReference type="GO" id="GO:0004693">
    <property type="term" value="F:cyclin-dependent protein serine/threonine kinase activity"/>
    <property type="evidence" value="ECO:0007669"/>
    <property type="project" value="UniProtKB-EC"/>
</dbReference>
<evidence type="ECO:0000256" key="1">
    <source>
        <dbReference type="ARBA" id="ARBA00004123"/>
    </source>
</evidence>
<dbReference type="SUPFAM" id="SSF56112">
    <property type="entry name" value="Protein kinase-like (PK-like)"/>
    <property type="match status" value="1"/>
</dbReference>
<comment type="similarity">
    <text evidence="2">Belongs to the protein kinase superfamily. CMGC Ser/Thr protein kinase family. CDC2/CDKX subfamily.</text>
</comment>
<dbReference type="EnsemblMetazoa" id="CJA02912.1">
    <property type="protein sequence ID" value="CJA02912.1"/>
    <property type="gene ID" value="WBGene00122116"/>
</dbReference>
<dbReference type="Gene3D" id="1.10.510.10">
    <property type="entry name" value="Transferase(Phosphotransferase) domain 1"/>
    <property type="match status" value="1"/>
</dbReference>
<dbReference type="InterPro" id="IPR000719">
    <property type="entry name" value="Prot_kinase_dom"/>
</dbReference>
<dbReference type="GO" id="GO:0007346">
    <property type="term" value="P:regulation of mitotic cell cycle"/>
    <property type="evidence" value="ECO:0007669"/>
    <property type="project" value="TreeGrafter"/>
</dbReference>
<protein>
    <recommendedName>
        <fullName evidence="3">cyclin-dependent kinase</fullName>
        <ecNumber evidence="3">2.7.11.22</ecNumber>
    </recommendedName>
</protein>
<dbReference type="Proteomes" id="UP000005237">
    <property type="component" value="Unassembled WGS sequence"/>
</dbReference>
<dbReference type="OMA" id="CSHISEY"/>
<dbReference type="PROSITE" id="PS50011">
    <property type="entry name" value="PROTEIN_KINASE_DOM"/>
    <property type="match status" value="1"/>
</dbReference>
<comment type="catalytic activity">
    <reaction evidence="10">
        <text>L-seryl-[protein] + ATP = O-phospho-L-seryl-[protein] + ADP + H(+)</text>
        <dbReference type="Rhea" id="RHEA:17989"/>
        <dbReference type="Rhea" id="RHEA-COMP:9863"/>
        <dbReference type="Rhea" id="RHEA-COMP:11604"/>
        <dbReference type="ChEBI" id="CHEBI:15378"/>
        <dbReference type="ChEBI" id="CHEBI:29999"/>
        <dbReference type="ChEBI" id="CHEBI:30616"/>
        <dbReference type="ChEBI" id="CHEBI:83421"/>
        <dbReference type="ChEBI" id="CHEBI:456216"/>
        <dbReference type="EC" id="2.7.11.22"/>
    </reaction>
</comment>
<dbReference type="GO" id="GO:0005634">
    <property type="term" value="C:nucleus"/>
    <property type="evidence" value="ECO:0007669"/>
    <property type="project" value="UniProtKB-SubCell"/>
</dbReference>
<evidence type="ECO:0000259" key="12">
    <source>
        <dbReference type="PROSITE" id="PS50011"/>
    </source>
</evidence>
<dbReference type="GO" id="GO:0005737">
    <property type="term" value="C:cytoplasm"/>
    <property type="evidence" value="ECO:0007669"/>
    <property type="project" value="UniProtKB-ARBA"/>
</dbReference>
<feature type="compositionally biased region" description="Basic residues" evidence="11">
    <location>
        <begin position="1"/>
        <end position="13"/>
    </location>
</feature>
<evidence type="ECO:0000313" key="13">
    <source>
        <dbReference type="EnsemblMetazoa" id="CJA02912.1"/>
    </source>
</evidence>
<feature type="compositionally biased region" description="Basic and acidic residues" evidence="11">
    <location>
        <begin position="31"/>
        <end position="78"/>
    </location>
</feature>
<reference evidence="13" key="2">
    <citation type="submission" date="2022-06" db="UniProtKB">
        <authorList>
            <consortium name="EnsemblMetazoa"/>
        </authorList>
    </citation>
    <scope>IDENTIFICATION</scope>
    <source>
        <strain evidence="13">DF5081</strain>
    </source>
</reference>
<dbReference type="FunFam" id="3.30.200.20:FF:000054">
    <property type="entry name" value="Cyclin-dependent kinase 11B"/>
    <property type="match status" value="1"/>
</dbReference>
<comment type="subcellular location">
    <subcellularLocation>
        <location evidence="1">Nucleus</location>
    </subcellularLocation>
</comment>
<dbReference type="GO" id="GO:0040019">
    <property type="term" value="P:positive regulation of embryonic development"/>
    <property type="evidence" value="ECO:0007669"/>
    <property type="project" value="UniProtKB-ARBA"/>
</dbReference>
<evidence type="ECO:0000313" key="14">
    <source>
        <dbReference type="Proteomes" id="UP000005237"/>
    </source>
</evidence>
<dbReference type="AlphaFoldDB" id="A0A8R1DHG1"/>
<evidence type="ECO:0000256" key="3">
    <source>
        <dbReference type="ARBA" id="ARBA00012425"/>
    </source>
</evidence>
<keyword evidence="8" id="KW-0067">ATP-binding</keyword>